<accession>A0AAW7DIW3</accession>
<dbReference type="RefSeq" id="WP_286486024.1">
    <property type="nucleotide sequence ID" value="NZ_JACALR010000004.1"/>
</dbReference>
<dbReference type="AlphaFoldDB" id="A0AAW7DIW3"/>
<comment type="caution">
    <text evidence="1">The sequence shown here is derived from an EMBL/GenBank/DDBJ whole genome shotgun (WGS) entry which is preliminary data.</text>
</comment>
<reference evidence="1" key="2">
    <citation type="journal article" date="2022" name="Sci. Total Environ.">
        <title>Prevalence, transmission, and molecular epidemiology of tet(X)-positive bacteria among humans, animals, and environmental niches in China: An epidemiological, and genomic-based study.</title>
        <authorList>
            <person name="Dong N."/>
            <person name="Zeng Y."/>
            <person name="Cai C."/>
            <person name="Sun C."/>
            <person name="Lu J."/>
            <person name="Liu C."/>
            <person name="Zhou H."/>
            <person name="Sun Q."/>
            <person name="Shu L."/>
            <person name="Wang H."/>
            <person name="Wang Y."/>
            <person name="Wang S."/>
            <person name="Wu C."/>
            <person name="Chan E.W."/>
            <person name="Chen G."/>
            <person name="Shen Z."/>
            <person name="Chen S."/>
            <person name="Zhang R."/>
        </authorList>
    </citation>
    <scope>NUCLEOTIDE SEQUENCE</scope>
    <source>
        <strain evidence="1">210</strain>
    </source>
</reference>
<dbReference type="Proteomes" id="UP001173578">
    <property type="component" value="Unassembled WGS sequence"/>
</dbReference>
<sequence length="108" mass="12639">MKTIFHIFSILFLIVLFSFSNKTNQSSAHQKVEKETIKCDNTNSTIEGFTFTVEDLKINDFSFDEFINTDVKFNFNQQICVRVFSDLFSTSTNKICLLRHYIYGLPFI</sequence>
<name>A0AAW7DIW3_9FLAO</name>
<protein>
    <submittedName>
        <fullName evidence="1">Uncharacterized protein</fullName>
    </submittedName>
</protein>
<evidence type="ECO:0000313" key="2">
    <source>
        <dbReference type="Proteomes" id="UP001173578"/>
    </source>
</evidence>
<evidence type="ECO:0000313" key="1">
    <source>
        <dbReference type="EMBL" id="MDM1551465.1"/>
    </source>
</evidence>
<reference evidence="1" key="1">
    <citation type="submission" date="2020-06" db="EMBL/GenBank/DDBJ databases">
        <authorList>
            <person name="Dong N."/>
        </authorList>
    </citation>
    <scope>NUCLEOTIDE SEQUENCE</scope>
    <source>
        <strain evidence="1">210</strain>
    </source>
</reference>
<proteinExistence type="predicted"/>
<dbReference type="EMBL" id="JACALR010000004">
    <property type="protein sequence ID" value="MDM1551465.1"/>
    <property type="molecule type" value="Genomic_DNA"/>
</dbReference>
<organism evidence="1 2">
    <name type="scientific">Empedobacter falsenii</name>
    <dbReference type="NCBI Taxonomy" id="343874"/>
    <lineage>
        <taxon>Bacteria</taxon>
        <taxon>Pseudomonadati</taxon>
        <taxon>Bacteroidota</taxon>
        <taxon>Flavobacteriia</taxon>
        <taxon>Flavobacteriales</taxon>
        <taxon>Weeksellaceae</taxon>
        <taxon>Empedobacter</taxon>
    </lineage>
</organism>
<gene>
    <name evidence="1" type="ORF">HX095_09585</name>
</gene>